<dbReference type="Pfam" id="PF07980">
    <property type="entry name" value="SusD_RagB"/>
    <property type="match status" value="1"/>
</dbReference>
<dbReference type="RefSeq" id="WP_152755934.1">
    <property type="nucleotide sequence ID" value="NZ_WHLY01000001.1"/>
</dbReference>
<evidence type="ECO:0000256" key="1">
    <source>
        <dbReference type="ARBA" id="ARBA00004442"/>
    </source>
</evidence>
<dbReference type="AlphaFoldDB" id="A0A7C9B9E5"/>
<name>A0A7C9B9E5_9BACT</name>
<organism evidence="9 10">
    <name type="scientific">Salmonirosea aquatica</name>
    <dbReference type="NCBI Taxonomy" id="2654236"/>
    <lineage>
        <taxon>Bacteria</taxon>
        <taxon>Pseudomonadati</taxon>
        <taxon>Bacteroidota</taxon>
        <taxon>Cytophagia</taxon>
        <taxon>Cytophagales</taxon>
        <taxon>Spirosomataceae</taxon>
        <taxon>Salmonirosea</taxon>
    </lineage>
</organism>
<keyword evidence="5" id="KW-0998">Cell outer membrane</keyword>
<evidence type="ECO:0000256" key="6">
    <source>
        <dbReference type="SAM" id="SignalP"/>
    </source>
</evidence>
<evidence type="ECO:0000313" key="10">
    <source>
        <dbReference type="Proteomes" id="UP000479293"/>
    </source>
</evidence>
<keyword evidence="3 6" id="KW-0732">Signal</keyword>
<evidence type="ECO:0000256" key="2">
    <source>
        <dbReference type="ARBA" id="ARBA00006275"/>
    </source>
</evidence>
<dbReference type="Pfam" id="PF14322">
    <property type="entry name" value="SusD-like_3"/>
    <property type="match status" value="1"/>
</dbReference>
<evidence type="ECO:0000313" key="9">
    <source>
        <dbReference type="EMBL" id="MPR31878.1"/>
    </source>
</evidence>
<evidence type="ECO:0000259" key="8">
    <source>
        <dbReference type="Pfam" id="PF14322"/>
    </source>
</evidence>
<feature type="signal peptide" evidence="6">
    <location>
        <begin position="1"/>
        <end position="23"/>
    </location>
</feature>
<protein>
    <submittedName>
        <fullName evidence="9">RagB/SusD family nutrient uptake outer membrane protein</fullName>
    </submittedName>
</protein>
<comment type="caution">
    <text evidence="9">The sequence shown here is derived from an EMBL/GenBank/DDBJ whole genome shotgun (WGS) entry which is preliminary data.</text>
</comment>
<dbReference type="PROSITE" id="PS51257">
    <property type="entry name" value="PROKAR_LIPOPROTEIN"/>
    <property type="match status" value="1"/>
</dbReference>
<sequence length="508" mass="57612">MKTYLKKYLVPVILVATTFSCTGSFLKENPVSVLNPASFYTSEAGLTQGVNAVYASLRSVYGENQGPLFLALMGTDEFLTGKNVAGAHIVKYDATFNSSMGETAFVWQSLYKTINTANVVLASEENVSMNQEAKNQLLAEVRFIRAHAYFYLVQYFGEISLLTEPTIGLQTDYERNTREDVYGQILEDLTFAEANLPSTTNDFGRVTKGAARHQLAKIHLVLKNWTAAADYAKKVIESGVYELQDDYVSIFEVDNQINSEIIWSIQYENDLLNSGAGNQSHTWFTNSYSDVQGMQRTLEWGRPFTRFSPTTHLMNLFEKDKDQRWHVWRRFEDYFYNNPASLPAGKKLGDPIDESWRGKPEFHWALKKFQDPSRLSPNETRGNKDFLVFRLGETYLIAAEALLMAGKPDEAAVYFNEIRRRAAKPGVDFLISSSALTLDLILDERSRELAGEVNRRADLVRTGKLLERVRKYGDPAVLTNLKEHHVLLPIPQNQIDLTTSVYSQNEGY</sequence>
<gene>
    <name evidence="9" type="ORF">GBK04_00570</name>
</gene>
<dbReference type="InterPro" id="IPR011990">
    <property type="entry name" value="TPR-like_helical_dom_sf"/>
</dbReference>
<feature type="chain" id="PRO_5028971769" evidence="6">
    <location>
        <begin position="24"/>
        <end position="508"/>
    </location>
</feature>
<evidence type="ECO:0000256" key="5">
    <source>
        <dbReference type="ARBA" id="ARBA00023237"/>
    </source>
</evidence>
<keyword evidence="10" id="KW-1185">Reference proteome</keyword>
<comment type="subcellular location">
    <subcellularLocation>
        <location evidence="1">Cell outer membrane</location>
    </subcellularLocation>
</comment>
<feature type="domain" description="SusD-like N-terminal" evidence="8">
    <location>
        <begin position="93"/>
        <end position="220"/>
    </location>
</feature>
<keyword evidence="4" id="KW-0472">Membrane</keyword>
<feature type="domain" description="RagB/SusD" evidence="7">
    <location>
        <begin position="260"/>
        <end position="508"/>
    </location>
</feature>
<dbReference type="CDD" id="cd08977">
    <property type="entry name" value="SusD"/>
    <property type="match status" value="1"/>
</dbReference>
<reference evidence="9 10" key="1">
    <citation type="submission" date="2019-10" db="EMBL/GenBank/DDBJ databases">
        <title>Draft Genome Sequence of Cytophagaceae sp. SJW1-29.</title>
        <authorList>
            <person name="Choi A."/>
        </authorList>
    </citation>
    <scope>NUCLEOTIDE SEQUENCE [LARGE SCALE GENOMIC DNA]</scope>
    <source>
        <strain evidence="9 10">SJW1-29</strain>
    </source>
</reference>
<dbReference type="Gene3D" id="1.25.40.390">
    <property type="match status" value="1"/>
</dbReference>
<dbReference type="InterPro" id="IPR033985">
    <property type="entry name" value="SusD-like_N"/>
</dbReference>
<dbReference type="EMBL" id="WHLY01000001">
    <property type="protein sequence ID" value="MPR31878.1"/>
    <property type="molecule type" value="Genomic_DNA"/>
</dbReference>
<proteinExistence type="inferred from homology"/>
<dbReference type="Proteomes" id="UP000479293">
    <property type="component" value="Unassembled WGS sequence"/>
</dbReference>
<accession>A0A7C9B9E5</accession>
<comment type="similarity">
    <text evidence="2">Belongs to the SusD family.</text>
</comment>
<evidence type="ECO:0000256" key="4">
    <source>
        <dbReference type="ARBA" id="ARBA00023136"/>
    </source>
</evidence>
<evidence type="ECO:0000259" key="7">
    <source>
        <dbReference type="Pfam" id="PF07980"/>
    </source>
</evidence>
<dbReference type="InterPro" id="IPR012944">
    <property type="entry name" value="SusD_RagB_dom"/>
</dbReference>
<evidence type="ECO:0000256" key="3">
    <source>
        <dbReference type="ARBA" id="ARBA00022729"/>
    </source>
</evidence>
<dbReference type="SUPFAM" id="SSF48452">
    <property type="entry name" value="TPR-like"/>
    <property type="match status" value="1"/>
</dbReference>
<dbReference type="GO" id="GO:0009279">
    <property type="term" value="C:cell outer membrane"/>
    <property type="evidence" value="ECO:0007669"/>
    <property type="project" value="UniProtKB-SubCell"/>
</dbReference>